<dbReference type="InterPro" id="IPR050765">
    <property type="entry name" value="Riboflavin_Biosynth_HTPR"/>
</dbReference>
<dbReference type="OrthoDB" id="7342392at2"/>
<dbReference type="InterPro" id="IPR024072">
    <property type="entry name" value="DHFR-like_dom_sf"/>
</dbReference>
<dbReference type="AlphaFoldDB" id="A0A240C2H8"/>
<dbReference type="PANTHER" id="PTHR38011:SF2">
    <property type="entry name" value="BIFUNCTIONAL DEAMINASE-REDUCTASE DOMAIN PROTEIN"/>
    <property type="match status" value="1"/>
</dbReference>
<dbReference type="Gene3D" id="3.40.430.10">
    <property type="entry name" value="Dihydrofolate Reductase, subunit A"/>
    <property type="match status" value="1"/>
</dbReference>
<dbReference type="GO" id="GO:0008703">
    <property type="term" value="F:5-amino-6-(5-phosphoribosylamino)uracil reductase activity"/>
    <property type="evidence" value="ECO:0007669"/>
    <property type="project" value="InterPro"/>
</dbReference>
<keyword evidence="3" id="KW-1185">Reference proteome</keyword>
<dbReference type="STRING" id="1411141.GCA_001590885_01273"/>
<dbReference type="InterPro" id="IPR002734">
    <property type="entry name" value="RibDG_C"/>
</dbReference>
<dbReference type="Proteomes" id="UP000215134">
    <property type="component" value="Chromosome 1"/>
</dbReference>
<gene>
    <name evidence="2" type="primary">yyaP</name>
    <name evidence="2" type="ORF">SAMEA4384070_02404</name>
</gene>
<evidence type="ECO:0000313" key="2">
    <source>
        <dbReference type="EMBL" id="SNW01318.1"/>
    </source>
</evidence>
<dbReference type="KEGG" id="sfj:SAMEA4384070_2404"/>
<dbReference type="Pfam" id="PF01872">
    <property type="entry name" value="RibD_C"/>
    <property type="match status" value="1"/>
</dbReference>
<protein>
    <submittedName>
        <fullName evidence="2">RibD C-terminal domain</fullName>
    </submittedName>
</protein>
<organism evidence="2 3">
    <name type="scientific">Serratia ficaria</name>
    <dbReference type="NCBI Taxonomy" id="61651"/>
    <lineage>
        <taxon>Bacteria</taxon>
        <taxon>Pseudomonadati</taxon>
        <taxon>Pseudomonadota</taxon>
        <taxon>Gammaproteobacteria</taxon>
        <taxon>Enterobacterales</taxon>
        <taxon>Yersiniaceae</taxon>
        <taxon>Serratia</taxon>
    </lineage>
</organism>
<dbReference type="SUPFAM" id="SSF53597">
    <property type="entry name" value="Dihydrofolate reductase-like"/>
    <property type="match status" value="1"/>
</dbReference>
<dbReference type="RefSeq" id="WP_095097426.1">
    <property type="nucleotide sequence ID" value="NZ_CAMIQD010000002.1"/>
</dbReference>
<evidence type="ECO:0000313" key="3">
    <source>
        <dbReference type="Proteomes" id="UP000215134"/>
    </source>
</evidence>
<accession>A0A240C2H8</accession>
<dbReference type="GO" id="GO:0009231">
    <property type="term" value="P:riboflavin biosynthetic process"/>
    <property type="evidence" value="ECO:0007669"/>
    <property type="project" value="InterPro"/>
</dbReference>
<evidence type="ECO:0000259" key="1">
    <source>
        <dbReference type="Pfam" id="PF01872"/>
    </source>
</evidence>
<name>A0A240C2H8_SERFI</name>
<dbReference type="EMBL" id="LT906479">
    <property type="protein sequence ID" value="SNW01318.1"/>
    <property type="molecule type" value="Genomic_DNA"/>
</dbReference>
<dbReference type="PANTHER" id="PTHR38011">
    <property type="entry name" value="DIHYDROFOLATE REDUCTASE FAMILY PROTEIN (AFU_ORTHOLOGUE AFUA_8G06820)"/>
    <property type="match status" value="1"/>
</dbReference>
<sequence>MRHIIVGAFISLDGVMQAPGGPEEDLTGGFRFGGWTVPYWDDAIAEAMGETFAQPFDLLLGRRTYDIFAAYWPHIATEPDAEGFERLTADIARTFNQATKYVATHHGETLGWQNSQWLGRDIVARLHELKNGQGPALLVQGSSELVQLLLAHDLVDELRLLTYPLMLGGGKRLFGDDAAPAAFRLARSIVSPTGVILAHYRRDGDVATGSFALETAEVEQ</sequence>
<dbReference type="GeneID" id="75027556"/>
<feature type="domain" description="Bacterial bifunctional deaminase-reductase C-terminal" evidence="1">
    <location>
        <begin position="2"/>
        <end position="196"/>
    </location>
</feature>
<reference evidence="2 3" key="1">
    <citation type="submission" date="2017-06" db="EMBL/GenBank/DDBJ databases">
        <authorList>
            <consortium name="Pathogen Informatics"/>
        </authorList>
    </citation>
    <scope>NUCLEOTIDE SEQUENCE [LARGE SCALE GENOMIC DNA]</scope>
    <source>
        <strain evidence="2 3">NCTC12148</strain>
    </source>
</reference>
<proteinExistence type="predicted"/>